<evidence type="ECO:0000313" key="3">
    <source>
        <dbReference type="Proteomes" id="UP001497480"/>
    </source>
</evidence>
<evidence type="ECO:0000313" key="2">
    <source>
        <dbReference type="EMBL" id="CAL0302528.1"/>
    </source>
</evidence>
<gene>
    <name evidence="2" type="ORF">LLUT_LOCUS3588</name>
</gene>
<sequence>MNIHSMKNSDSIVKKGDLVWVRTQFPHQWFPALVLHSNNLGVSLSFFNLKPTTPFNISSYFTHSDVVPFEQNFHGVINLHNNNTNHNEKFEKIFHLLLDSALRLLGQRVISSLSCRCCQIGIKRKGFDNELLCDSSSYCFDPIGVLGFVSKGAVFPWVDITDFAYAVRVVAQVHAFRSYCCVQQKKVYKETTKRGHDVKLHPCSSLGQKMHLVTNKSVASEYKDEYIITSKREEKNMAIGAIRKRKRLDEPALRDCSLTTQRILSLSSTDDVLASRQMTKSGEKDNYAVSISSSALANCFSSCDGMAMDLNKPLLLQSPIKLKIQNPSSGQGFSGTLTCENISAACDTPLLKEASCDISPQSGQVQESEGNAYKSTCTRPCISQFKLLGPEESIQKDKWAGTSKATINFTDEVPKVDLRKCQNLTLQQSFARDSSSNLVLGFHSDNHELKASTVKTNGKLGRNSSIYRKRLQIRSNDDETPLESKKSARAKSSSRDCLVEDKDHYQCVASSSIFNSKVEQQSRTHIPICSTSLYMKFPKTFNLPSKEVLIQKFSVFGPVDSSKTRLFSITSSAQVAFLHEADAVAAYLCAKKKKVPFGEANIRFWLDPIVQKRGEFKDFAFMSPPAMKPIGPLPKSCLKKSNSSRPEDRKKRRRVRFTIET</sequence>
<dbReference type="PANTHER" id="PTHR10688">
    <property type="entry name" value="PWWP DOMAIN-CONTAINING PROTEIN"/>
    <property type="match status" value="1"/>
</dbReference>
<accession>A0AAV1W0I7</accession>
<name>A0AAV1W0I7_LUPLU</name>
<feature type="region of interest" description="Disordered" evidence="1">
    <location>
        <begin position="631"/>
        <end position="661"/>
    </location>
</feature>
<evidence type="ECO:0000256" key="1">
    <source>
        <dbReference type="SAM" id="MobiDB-lite"/>
    </source>
</evidence>
<evidence type="ECO:0008006" key="4">
    <source>
        <dbReference type="Google" id="ProtNLM"/>
    </source>
</evidence>
<organism evidence="2 3">
    <name type="scientific">Lupinus luteus</name>
    <name type="common">European yellow lupine</name>
    <dbReference type="NCBI Taxonomy" id="3873"/>
    <lineage>
        <taxon>Eukaryota</taxon>
        <taxon>Viridiplantae</taxon>
        <taxon>Streptophyta</taxon>
        <taxon>Embryophyta</taxon>
        <taxon>Tracheophyta</taxon>
        <taxon>Spermatophyta</taxon>
        <taxon>Magnoliopsida</taxon>
        <taxon>eudicotyledons</taxon>
        <taxon>Gunneridae</taxon>
        <taxon>Pentapetalae</taxon>
        <taxon>rosids</taxon>
        <taxon>fabids</taxon>
        <taxon>Fabales</taxon>
        <taxon>Fabaceae</taxon>
        <taxon>Papilionoideae</taxon>
        <taxon>50 kb inversion clade</taxon>
        <taxon>genistoids sensu lato</taxon>
        <taxon>core genistoids</taxon>
        <taxon>Genisteae</taxon>
        <taxon>Lupinus</taxon>
    </lineage>
</organism>
<proteinExistence type="predicted"/>
<dbReference type="AlphaFoldDB" id="A0AAV1W0I7"/>
<dbReference type="PANTHER" id="PTHR10688:SF2">
    <property type="entry name" value="PWWP DOMAIN-CONTAINING PROTEIN"/>
    <property type="match status" value="1"/>
</dbReference>
<dbReference type="EMBL" id="CAXHTB010000002">
    <property type="protein sequence ID" value="CAL0302528.1"/>
    <property type="molecule type" value="Genomic_DNA"/>
</dbReference>
<dbReference type="InterPro" id="IPR052657">
    <property type="entry name" value="PDP_family_Arabidopsis"/>
</dbReference>
<comment type="caution">
    <text evidence="2">The sequence shown here is derived from an EMBL/GenBank/DDBJ whole genome shotgun (WGS) entry which is preliminary data.</text>
</comment>
<protein>
    <recommendedName>
        <fullName evidence="4">PWWP domain-containing protein</fullName>
    </recommendedName>
</protein>
<reference evidence="2 3" key="1">
    <citation type="submission" date="2024-03" db="EMBL/GenBank/DDBJ databases">
        <authorList>
            <person name="Martinez-Hernandez J."/>
        </authorList>
    </citation>
    <scope>NUCLEOTIDE SEQUENCE [LARGE SCALE GENOMIC DNA]</scope>
</reference>
<dbReference type="Proteomes" id="UP001497480">
    <property type="component" value="Unassembled WGS sequence"/>
</dbReference>
<keyword evidence="3" id="KW-1185">Reference proteome</keyword>
<feature type="compositionally biased region" description="Basic residues" evidence="1">
    <location>
        <begin position="650"/>
        <end position="661"/>
    </location>
</feature>